<proteinExistence type="predicted"/>
<evidence type="ECO:0000313" key="2">
    <source>
        <dbReference type="Proteomes" id="UP000261223"/>
    </source>
</evidence>
<dbReference type="Gene3D" id="3.40.390.10">
    <property type="entry name" value="Collagenase (Catalytic Domain)"/>
    <property type="match status" value="1"/>
</dbReference>
<dbReference type="RefSeq" id="WP_117741788.1">
    <property type="nucleotide sequence ID" value="NZ_QSSV01000010.1"/>
</dbReference>
<dbReference type="InterPro" id="IPR024079">
    <property type="entry name" value="MetalloPept_cat_dom_sf"/>
</dbReference>
<gene>
    <name evidence="1" type="ORF">DXC34_09380</name>
</gene>
<dbReference type="SUPFAM" id="SSF55486">
    <property type="entry name" value="Metalloproteases ('zincins'), catalytic domain"/>
    <property type="match status" value="1"/>
</dbReference>
<dbReference type="AlphaFoldDB" id="A0A3E4UPY8"/>
<dbReference type="EMBL" id="QSSV01000010">
    <property type="protein sequence ID" value="RGM13224.1"/>
    <property type="molecule type" value="Genomic_DNA"/>
</dbReference>
<protein>
    <submittedName>
        <fullName evidence="1">Uncharacterized protein</fullName>
    </submittedName>
</protein>
<evidence type="ECO:0000313" key="1">
    <source>
        <dbReference type="EMBL" id="RGM13224.1"/>
    </source>
</evidence>
<dbReference type="Proteomes" id="UP000261223">
    <property type="component" value="Unassembled WGS sequence"/>
</dbReference>
<name>A0A3E4UPY8_BACSE</name>
<organism evidence="1 2">
    <name type="scientific">Bacteroides stercoris</name>
    <dbReference type="NCBI Taxonomy" id="46506"/>
    <lineage>
        <taxon>Bacteria</taxon>
        <taxon>Pseudomonadati</taxon>
        <taxon>Bacteroidota</taxon>
        <taxon>Bacteroidia</taxon>
        <taxon>Bacteroidales</taxon>
        <taxon>Bacteroidaceae</taxon>
        <taxon>Bacteroides</taxon>
    </lineage>
</organism>
<dbReference type="GO" id="GO:0008237">
    <property type="term" value="F:metallopeptidase activity"/>
    <property type="evidence" value="ECO:0007669"/>
    <property type="project" value="InterPro"/>
</dbReference>
<accession>A0A3E4UPY8</accession>
<reference evidence="1 2" key="1">
    <citation type="submission" date="2018-08" db="EMBL/GenBank/DDBJ databases">
        <title>A genome reference for cultivated species of the human gut microbiota.</title>
        <authorList>
            <person name="Zou Y."/>
            <person name="Xue W."/>
            <person name="Luo G."/>
        </authorList>
    </citation>
    <scope>NUCLEOTIDE SEQUENCE [LARGE SCALE GENOMIC DNA]</scope>
    <source>
        <strain evidence="1 2">TF03-6</strain>
    </source>
</reference>
<comment type="caution">
    <text evidence="1">The sequence shown here is derived from an EMBL/GenBank/DDBJ whole genome shotgun (WGS) entry which is preliminary data.</text>
</comment>
<sequence>MIEITAELQNGSRKSSTVEEACAVSLRCFYTTGDSRKCGFDWFRIGDNGDIPFKECVGYYWDKGHKISDPYIYDKALFKPDKDLQNTLQGNYKVLKDVFWRNGYKGEKMPYIVPILSIGEGEHISLDIKRDGKQSSDIFVGSDLEDSSVYDYPKTIAPNQDSFAITCLKMQDKISLLKFFSDESKEEQCGELVIIPKSLVFCKSVEIVFCKVYIVDSGRNLNTVFGNYRLQLLNKNSLTSLVDCFSQALVDIQYNKTSCLELEVWEDDMQPFYVKLKDKNAFDIEKSNELIALLRKREKEKYFSVKKDCIKVYIMPDIPFINKYGKETRAFSVIGQNTIFCKNGVDGMTLVHEVGHALGLPHTFVYRSVLANSLNNKSNNSEMSFCYEKKKTDNFMDYSNYRMFFYYWQWKVMNEKLRNIKF</sequence>